<name>A0A4E0R4Q5_FASHE</name>
<evidence type="ECO:0000256" key="1">
    <source>
        <dbReference type="ARBA" id="ARBA00004240"/>
    </source>
</evidence>
<dbReference type="GO" id="GO:0005783">
    <property type="term" value="C:endoplasmic reticulum"/>
    <property type="evidence" value="ECO:0007669"/>
    <property type="project" value="UniProtKB-SubCell"/>
</dbReference>
<dbReference type="PANTHER" id="PTHR13024">
    <property type="entry name" value="MICROSOMAL TRIGLYCERIDE TRANSFER PROTEIN, LARGE SUBUNIT"/>
    <property type="match status" value="1"/>
</dbReference>
<organism evidence="8 9">
    <name type="scientific">Fasciola hepatica</name>
    <name type="common">Liver fluke</name>
    <dbReference type="NCBI Taxonomy" id="6192"/>
    <lineage>
        <taxon>Eukaryota</taxon>
        <taxon>Metazoa</taxon>
        <taxon>Spiralia</taxon>
        <taxon>Lophotrochozoa</taxon>
        <taxon>Platyhelminthes</taxon>
        <taxon>Trematoda</taxon>
        <taxon>Digenea</taxon>
        <taxon>Plagiorchiida</taxon>
        <taxon>Echinostomata</taxon>
        <taxon>Echinostomatoidea</taxon>
        <taxon>Fasciolidae</taxon>
        <taxon>Fasciola</taxon>
    </lineage>
</organism>
<dbReference type="EMBL" id="JXXN02002153">
    <property type="protein sequence ID" value="THD23429.1"/>
    <property type="molecule type" value="Genomic_DNA"/>
</dbReference>
<dbReference type="InterPro" id="IPR039988">
    <property type="entry name" value="MTTP"/>
</dbReference>
<comment type="caution">
    <text evidence="8">The sequence shown here is derived from an EMBL/GenBank/DDBJ whole genome shotgun (WGS) entry which is preliminary data.</text>
</comment>
<dbReference type="SUPFAM" id="SSF56968">
    <property type="entry name" value="Lipovitellin-phosvitin complex, beta-sheet shell regions"/>
    <property type="match status" value="1"/>
</dbReference>
<feature type="signal peptide" evidence="5">
    <location>
        <begin position="1"/>
        <end position="23"/>
    </location>
</feature>
<protein>
    <submittedName>
        <fullName evidence="8">Microsomal triglyceride transfer protein large subunit</fullName>
    </submittedName>
</protein>
<gene>
    <name evidence="8" type="ORF">D915_005533</name>
</gene>
<keyword evidence="4" id="KW-0256">Endoplasmic reticulum</keyword>
<dbReference type="Proteomes" id="UP000230066">
    <property type="component" value="Unassembled WGS sequence"/>
</dbReference>
<dbReference type="Pfam" id="PF01347">
    <property type="entry name" value="Vitellogenin_N"/>
    <property type="match status" value="1"/>
</dbReference>
<dbReference type="GO" id="GO:0042157">
    <property type="term" value="P:lipoprotein metabolic process"/>
    <property type="evidence" value="ECO:0007669"/>
    <property type="project" value="TreeGrafter"/>
</dbReference>
<dbReference type="GO" id="GO:0005794">
    <property type="term" value="C:Golgi apparatus"/>
    <property type="evidence" value="ECO:0007669"/>
    <property type="project" value="TreeGrafter"/>
</dbReference>
<evidence type="ECO:0000259" key="6">
    <source>
        <dbReference type="Pfam" id="PF01347"/>
    </source>
</evidence>
<dbReference type="Gene3D" id="2.30.230.10">
    <property type="entry name" value="Lipovitellin, beta-sheet shell regions, chain A"/>
    <property type="match status" value="1"/>
</dbReference>
<evidence type="ECO:0000259" key="7">
    <source>
        <dbReference type="Pfam" id="PF19444"/>
    </source>
</evidence>
<dbReference type="GO" id="GO:0008289">
    <property type="term" value="F:lipid binding"/>
    <property type="evidence" value="ECO:0007669"/>
    <property type="project" value="InterPro"/>
</dbReference>
<sequence>MIGIISVLRTAIILYSLTTFGQAEKRFSYLYSYCTNVTTVSKNEALENWCGQVTITPYSVGPTPFPWSLLADGNKLLHVKATLGPHPRTPRYLLEAVARFDDANSVEWIYVPESRKLRTSELNHLKAILSLLSVHPSFQSGWETDSSGICQVFYATVDGQSKNGPIEIVDKEKTKCKPIQYPVDTWNRNTIPVWTDPRTDRMLIRYRFDPVSGTLIQAVAYEQQEIFLFGQIDVANIRLASWQELTFLKYTTTETTVSDRLPDFSSSATEKFAKELTQSTNRIMHLGTLYPVEQAKVACTLNTDIYHSDADEIRSTSEPTDDGRSSSLLRNLFENTRNSLQDDQSGQIESLHTVLQLIRLLRCLPYNPSTVDLLSETSRMAPPGIEPSILYRQYGTWRDRLVDVLVGCGTPTCMSVLLRRLKALTEMANLTEQSTSALSTEVLHVRKMLFITSWPAMAHLNEIDNDFYENLFAACNLVTETPMRAICLMTLANLYRKTKDISAEMTDRLVESINAYLILPETLLPPTAKAENKENVGDLNSRLLIGLSLAKTVAIPSLFSSVFKLVDSESSLSPTIQAYAVQSLPNLIEFTDTDKRFAEINELRKYFGDLLIQPVNDTESDLVIGRALFTAILSLYPSTVELVQMMEQLAIQKRWPLVRTCRILLDHACASEQLSEPDCVCLLAHCHGFDGFGYSGGWSGLAVAFDTELGEFTAIQGDVFNVNNSVIADYSLHLVNGPGGEFRLSNLWFDLLSAHGERRLFEFNVYTEGMNTFSSTTQHRTKSRKTKSSPAWVSVELKYLQTQLPPWTVFTGKLPDMIQLLWSAPSEPTTVLQVTQTAVDYRHVSLFGTGWVIRVDALGLFAVQVDGALETSVWTQSGHSLVRVRLGAVCELRAHVVYDNFELAVPSATAAMTIVRGVGAQTTLDFVTHVRVSSLPEGICLAMNRRSDSVLLQWEANPPVHDLWLEDRQSSSYRELSNPTDYRVDRLVLPGTSYDLGKNNSRRCINLKSKTQW</sequence>
<keyword evidence="2" id="KW-0813">Transport</keyword>
<feature type="domain" description="Vitellogenin" evidence="6">
    <location>
        <begin position="116"/>
        <end position="587"/>
    </location>
</feature>
<dbReference type="InterPro" id="IPR015819">
    <property type="entry name" value="Lipid_transp_b-sht_shell"/>
</dbReference>
<keyword evidence="9" id="KW-1185">Reference proteome</keyword>
<evidence type="ECO:0000256" key="3">
    <source>
        <dbReference type="ARBA" id="ARBA00022729"/>
    </source>
</evidence>
<accession>A0A4E0R4Q5</accession>
<evidence type="ECO:0000256" key="5">
    <source>
        <dbReference type="SAM" id="SignalP"/>
    </source>
</evidence>
<evidence type="ECO:0000313" key="9">
    <source>
        <dbReference type="Proteomes" id="UP000230066"/>
    </source>
</evidence>
<dbReference type="PANTHER" id="PTHR13024:SF0">
    <property type="entry name" value="MICROSOMAL TRIACYLGLYCEROL TRANSFER PROTEIN"/>
    <property type="match status" value="1"/>
</dbReference>
<dbReference type="InterPro" id="IPR011030">
    <property type="entry name" value="Lipovitellin_superhlx_dom"/>
</dbReference>
<dbReference type="GO" id="GO:0016323">
    <property type="term" value="C:basolateral plasma membrane"/>
    <property type="evidence" value="ECO:0007669"/>
    <property type="project" value="TreeGrafter"/>
</dbReference>
<dbReference type="Gene3D" id="1.25.10.20">
    <property type="entry name" value="Vitellinogen, superhelical"/>
    <property type="match status" value="1"/>
</dbReference>
<feature type="chain" id="PRO_5020024587" evidence="5">
    <location>
        <begin position="24"/>
        <end position="1013"/>
    </location>
</feature>
<dbReference type="InterPro" id="IPR001747">
    <property type="entry name" value="Vitellogenin_N"/>
</dbReference>
<feature type="domain" description="MTP large subunit lipid-binding" evidence="7">
    <location>
        <begin position="723"/>
        <end position="947"/>
    </location>
</feature>
<dbReference type="Pfam" id="PF19444">
    <property type="entry name" value="MTP_lip_bd"/>
    <property type="match status" value="1"/>
</dbReference>
<dbReference type="GO" id="GO:0005548">
    <property type="term" value="F:phospholipid transporter activity"/>
    <property type="evidence" value="ECO:0007669"/>
    <property type="project" value="InterPro"/>
</dbReference>
<keyword evidence="3 5" id="KW-0732">Signal</keyword>
<dbReference type="InterPro" id="IPR015816">
    <property type="entry name" value="Vitellinogen_b-sht_N"/>
</dbReference>
<comment type="subcellular location">
    <subcellularLocation>
        <location evidence="1">Endoplasmic reticulum</location>
    </subcellularLocation>
</comment>
<evidence type="ECO:0000256" key="2">
    <source>
        <dbReference type="ARBA" id="ARBA00022448"/>
    </source>
</evidence>
<reference evidence="8" key="1">
    <citation type="submission" date="2019-03" db="EMBL/GenBank/DDBJ databases">
        <title>Improved annotation for the trematode Fasciola hepatica.</title>
        <authorList>
            <person name="Choi Y.-J."/>
            <person name="Martin J."/>
            <person name="Mitreva M."/>
        </authorList>
    </citation>
    <scope>NUCLEOTIDE SEQUENCE [LARGE SCALE GENOMIC DNA]</scope>
</reference>
<evidence type="ECO:0000313" key="8">
    <source>
        <dbReference type="EMBL" id="THD23429.1"/>
    </source>
</evidence>
<dbReference type="AlphaFoldDB" id="A0A4E0R4Q5"/>
<proteinExistence type="predicted"/>
<evidence type="ECO:0000256" key="4">
    <source>
        <dbReference type="ARBA" id="ARBA00022824"/>
    </source>
</evidence>
<dbReference type="SUPFAM" id="SSF48431">
    <property type="entry name" value="Lipovitellin-phosvitin complex, superhelical domain"/>
    <property type="match status" value="1"/>
</dbReference>
<dbReference type="InterPro" id="IPR045811">
    <property type="entry name" value="MTP_lip-bd"/>
</dbReference>